<evidence type="ECO:0000313" key="3">
    <source>
        <dbReference type="EMBL" id="MCI3242413.1"/>
    </source>
</evidence>
<dbReference type="Gene3D" id="2.60.120.260">
    <property type="entry name" value="Galactose-binding domain-like"/>
    <property type="match status" value="1"/>
</dbReference>
<feature type="compositionally biased region" description="Polar residues" evidence="1">
    <location>
        <begin position="61"/>
        <end position="80"/>
    </location>
</feature>
<keyword evidence="4" id="KW-1185">Reference proteome</keyword>
<feature type="signal peptide" evidence="2">
    <location>
        <begin position="1"/>
        <end position="29"/>
    </location>
</feature>
<proteinExistence type="predicted"/>
<name>A0ABS9XK16_9ACTN</name>
<keyword evidence="2" id="KW-0732">Signal</keyword>
<feature type="region of interest" description="Disordered" evidence="1">
    <location>
        <begin position="61"/>
        <end position="81"/>
    </location>
</feature>
<dbReference type="RefSeq" id="WP_242710928.1">
    <property type="nucleotide sequence ID" value="NZ_JALDAX010000008.1"/>
</dbReference>
<evidence type="ECO:0000256" key="2">
    <source>
        <dbReference type="SAM" id="SignalP"/>
    </source>
</evidence>
<reference evidence="3" key="1">
    <citation type="submission" date="2022-03" db="EMBL/GenBank/DDBJ databases">
        <title>Streptomyces 7R015 and 7R016 isolated from Barleria lupulina in Thailand.</title>
        <authorList>
            <person name="Kanchanasin P."/>
            <person name="Phongsopitanun W."/>
            <person name="Tanasupawat S."/>
        </authorList>
    </citation>
    <scope>NUCLEOTIDE SEQUENCE</scope>
    <source>
        <strain evidence="3">7R016</strain>
    </source>
</reference>
<dbReference type="EMBL" id="JALDAX010000008">
    <property type="protein sequence ID" value="MCI3242413.1"/>
    <property type="molecule type" value="Genomic_DNA"/>
</dbReference>
<evidence type="ECO:0000313" key="4">
    <source>
        <dbReference type="Proteomes" id="UP001165270"/>
    </source>
</evidence>
<gene>
    <name evidence="3" type="ORF">MQN93_22060</name>
</gene>
<feature type="chain" id="PRO_5045286855" evidence="2">
    <location>
        <begin position="30"/>
        <end position="481"/>
    </location>
</feature>
<accession>A0ABS9XK16</accession>
<sequence length="481" mass="49024">MPGLTRSRHRLTTALAAFGLLAAAGAAQAGVTATPAHAATTHRILFDDGHAEEAGNADWIISTSKPDPLGQDSSPSSETDWTGALSSWGVALQKTGDYSLKTSTGALTYGGSSSTDLSNFDTLVLPEPNTLFTTAEKTAIMNFVKNGGGLFMISDHTGADRNNDGEDAVEILNDLMTNNSVDSTDPFGFSIDTLDVGSGYPAAISDSADPVLHGSFGTVTKSLIADGTTATLKPSDNSSVKGLVYRSGYSGNTGAFFLTSTFGSGRVAFWGDSSPIDDGTGQSGNTLYDGWNDTGATNAALALNATAWLAGDGGSGDGGGGSDTCTAGQLLGNNGFESGGATWSASSGVITNSGDETARSGSYYAWLDGYGKATTDTLSQSVTIPSGCTTAALSFYLHIDTAETTTSTAYDTLKVQVVNGSGTVLGTLATYSNLNAASGYTKRSFSLAGYAGQTVTLKFTGTEGSMLQTSFVVDDTALDVA</sequence>
<evidence type="ECO:0000256" key="1">
    <source>
        <dbReference type="SAM" id="MobiDB-lite"/>
    </source>
</evidence>
<protein>
    <submittedName>
        <fullName evidence="3">Immune inhibitor A</fullName>
    </submittedName>
</protein>
<dbReference type="InterPro" id="IPR029062">
    <property type="entry name" value="Class_I_gatase-like"/>
</dbReference>
<dbReference type="Gene3D" id="3.40.50.880">
    <property type="match status" value="1"/>
</dbReference>
<comment type="caution">
    <text evidence="3">The sequence shown here is derived from an EMBL/GenBank/DDBJ whole genome shotgun (WGS) entry which is preliminary data.</text>
</comment>
<dbReference type="Proteomes" id="UP001165270">
    <property type="component" value="Unassembled WGS sequence"/>
</dbReference>
<dbReference type="SUPFAM" id="SSF52317">
    <property type="entry name" value="Class I glutamine amidotransferase-like"/>
    <property type="match status" value="1"/>
</dbReference>
<organism evidence="3 4">
    <name type="scientific">Streptomyces spinosisporus</name>
    <dbReference type="NCBI Taxonomy" id="2927582"/>
    <lineage>
        <taxon>Bacteria</taxon>
        <taxon>Bacillati</taxon>
        <taxon>Actinomycetota</taxon>
        <taxon>Actinomycetes</taxon>
        <taxon>Kitasatosporales</taxon>
        <taxon>Streptomycetaceae</taxon>
        <taxon>Streptomyces</taxon>
    </lineage>
</organism>